<name>A0A5D3YLK7_9BACT</name>
<dbReference type="RefSeq" id="WP_148898659.1">
    <property type="nucleotide sequence ID" value="NZ_VNHY01000002.1"/>
</dbReference>
<keyword evidence="4" id="KW-1185">Reference proteome</keyword>
<dbReference type="AlphaFoldDB" id="A0A5D3YLK7"/>
<dbReference type="OrthoDB" id="9792840at2"/>
<dbReference type="EMBL" id="VNHY01000002">
    <property type="protein sequence ID" value="TYP93597.1"/>
    <property type="molecule type" value="Genomic_DNA"/>
</dbReference>
<evidence type="ECO:0000259" key="2">
    <source>
        <dbReference type="Pfam" id="PF09990"/>
    </source>
</evidence>
<gene>
    <name evidence="3" type="ORF">LX73_1303</name>
</gene>
<sequence length="358" mass="39275">MELIPEWAPNIHPIIVHFPIAILLLAVLMDLLTFFLPDKWWDNLKTTLLYGIGAVSAIAAYYTGTLAADSVFLPSGAQSVLNEHADWALWTVWFFGIYALLRIALHWYQKMDQRMIKIGLFVIALPGVFFLYETGDHGAEMVFGYGAGTGQLVEQQSNASVSTDSLQQSNSTFTVSDNGNWTWEIGSNGVSTLLSQFRWLEGSASALQPTIVNSGNNHLLELSVDSTTNFFVGQSTSQNVQVDYYVDLSNFEGDVSLVNHVQDAQNYDFVMLSSDGTISQGRVSGGNREVFAEESYSASGMLFIRTVGNGTHFRGYINKEMVVHGHGEAPDAGSVGLRLNGSGTVLIDRVTLTQLNNH</sequence>
<feature type="transmembrane region" description="Helical" evidence="1">
    <location>
        <begin position="87"/>
        <end position="108"/>
    </location>
</feature>
<keyword evidence="1" id="KW-1133">Transmembrane helix</keyword>
<dbReference type="InterPro" id="IPR019251">
    <property type="entry name" value="DUF2231_TM"/>
</dbReference>
<comment type="caution">
    <text evidence="3">The sequence shown here is derived from an EMBL/GenBank/DDBJ whole genome shotgun (WGS) entry which is preliminary data.</text>
</comment>
<dbReference type="Gene3D" id="2.60.120.560">
    <property type="entry name" value="Exo-inulinase, domain 1"/>
    <property type="match status" value="1"/>
</dbReference>
<accession>A0A5D3YLK7</accession>
<protein>
    <submittedName>
        <fullName evidence="3">Putative membrane protein</fullName>
    </submittedName>
</protein>
<evidence type="ECO:0000313" key="3">
    <source>
        <dbReference type="EMBL" id="TYP93597.1"/>
    </source>
</evidence>
<evidence type="ECO:0000313" key="4">
    <source>
        <dbReference type="Proteomes" id="UP000324595"/>
    </source>
</evidence>
<feature type="transmembrane region" description="Helical" evidence="1">
    <location>
        <begin position="115"/>
        <end position="132"/>
    </location>
</feature>
<dbReference type="Pfam" id="PF09990">
    <property type="entry name" value="DUF2231"/>
    <property type="match status" value="1"/>
</dbReference>
<reference evidence="3 4" key="1">
    <citation type="submission" date="2019-07" db="EMBL/GenBank/DDBJ databases">
        <title>Genomic Encyclopedia of Archaeal and Bacterial Type Strains, Phase II (KMG-II): from individual species to whole genera.</title>
        <authorList>
            <person name="Goeker M."/>
        </authorList>
    </citation>
    <scope>NUCLEOTIDE SEQUENCE [LARGE SCALE GENOMIC DNA]</scope>
    <source>
        <strain evidence="3 4">DSM 21935</strain>
    </source>
</reference>
<evidence type="ECO:0000256" key="1">
    <source>
        <dbReference type="SAM" id="Phobius"/>
    </source>
</evidence>
<dbReference type="Proteomes" id="UP000324595">
    <property type="component" value="Unassembled WGS sequence"/>
</dbReference>
<feature type="domain" description="DUF2231" evidence="2">
    <location>
        <begin position="10"/>
        <end position="149"/>
    </location>
</feature>
<keyword evidence="1" id="KW-0812">Transmembrane</keyword>
<keyword evidence="1" id="KW-0472">Membrane</keyword>
<proteinExistence type="predicted"/>
<organism evidence="3 4">
    <name type="scientific">Fodinibius salinus</name>
    <dbReference type="NCBI Taxonomy" id="860790"/>
    <lineage>
        <taxon>Bacteria</taxon>
        <taxon>Pseudomonadati</taxon>
        <taxon>Balneolota</taxon>
        <taxon>Balneolia</taxon>
        <taxon>Balneolales</taxon>
        <taxon>Balneolaceae</taxon>
        <taxon>Fodinibius</taxon>
    </lineage>
</organism>
<feature type="transmembrane region" description="Helical" evidence="1">
    <location>
        <begin position="48"/>
        <end position="67"/>
    </location>
</feature>
<feature type="transmembrane region" description="Helical" evidence="1">
    <location>
        <begin position="14"/>
        <end position="36"/>
    </location>
</feature>